<evidence type="ECO:0000313" key="2">
    <source>
        <dbReference type="WBParaSite" id="ES5_v2.g23534.t1"/>
    </source>
</evidence>
<name>A0AC34G231_9BILA</name>
<organism evidence="1 2">
    <name type="scientific">Panagrolaimus sp. ES5</name>
    <dbReference type="NCBI Taxonomy" id="591445"/>
    <lineage>
        <taxon>Eukaryota</taxon>
        <taxon>Metazoa</taxon>
        <taxon>Ecdysozoa</taxon>
        <taxon>Nematoda</taxon>
        <taxon>Chromadorea</taxon>
        <taxon>Rhabditida</taxon>
        <taxon>Tylenchina</taxon>
        <taxon>Panagrolaimomorpha</taxon>
        <taxon>Panagrolaimoidea</taxon>
        <taxon>Panagrolaimidae</taxon>
        <taxon>Panagrolaimus</taxon>
    </lineage>
</organism>
<dbReference type="Proteomes" id="UP000887579">
    <property type="component" value="Unplaced"/>
</dbReference>
<sequence>MFPTVKIRLEGCDPDSLYYVFLDVVPVDDRRYRYVYNKSAWLTAGKAEPSPDTRIYLHPDSPFPGRQLASQVISFEKAKLTNSDVDRVGHLVLNSMHKYQPRVHVVCRERNHPLQSSRVDLSREDYKSFQFTETQFMAVTAYQNQLITKLKIEKNPFAKGFRDPSGRSTEMELERHLERLPRFQFGGMPNSTAAAAAALMFGQFPFPMPPPPPSGAQNDWLFANLAATAAVFNNHPMAHSLNPFQKFNFSTPLIPTTMANPLPKSPEPEGSAIEEEEDDDESVDKFNFSSPLIPTTMANPLPKSPEPEGPAIEEEEDDDESVDVINDNNEQQQEATSSK</sequence>
<proteinExistence type="predicted"/>
<evidence type="ECO:0000313" key="1">
    <source>
        <dbReference type="Proteomes" id="UP000887579"/>
    </source>
</evidence>
<accession>A0AC34G231</accession>
<dbReference type="WBParaSite" id="ES5_v2.g23534.t1">
    <property type="protein sequence ID" value="ES5_v2.g23534.t1"/>
    <property type="gene ID" value="ES5_v2.g23534"/>
</dbReference>
<protein>
    <submittedName>
        <fullName evidence="2">T-box domain-containing protein</fullName>
    </submittedName>
</protein>
<reference evidence="2" key="1">
    <citation type="submission" date="2022-11" db="UniProtKB">
        <authorList>
            <consortium name="WormBaseParasite"/>
        </authorList>
    </citation>
    <scope>IDENTIFICATION</scope>
</reference>